<feature type="active site" evidence="4">
    <location>
        <position position="14"/>
    </location>
</feature>
<dbReference type="InterPro" id="IPR017867">
    <property type="entry name" value="Tyr_phospatase_low_mol_wt"/>
</dbReference>
<reference evidence="6 7" key="1">
    <citation type="submission" date="2019-03" db="EMBL/GenBank/DDBJ databases">
        <title>Genomic Encyclopedia of Type Strains, Phase IV (KMG-IV): sequencing the most valuable type-strain genomes for metagenomic binning, comparative biology and taxonomic classification.</title>
        <authorList>
            <person name="Goeker M."/>
        </authorList>
    </citation>
    <scope>NUCLEOTIDE SEQUENCE [LARGE SCALE GENOMIC DNA]</scope>
    <source>
        <strain evidence="6 7">DSM 100013</strain>
    </source>
</reference>
<feature type="active site" description="Nucleophile" evidence="4">
    <location>
        <position position="8"/>
    </location>
</feature>
<comment type="caution">
    <text evidence="6">The sequence shown here is derived from an EMBL/GenBank/DDBJ whole genome shotgun (WGS) entry which is preliminary data.</text>
</comment>
<dbReference type="RefSeq" id="WP_132848303.1">
    <property type="nucleotide sequence ID" value="NZ_CP058648.1"/>
</dbReference>
<sequence>MKNILFVCTGNTCRSSMAEALLKNKIEQLRNSGTSINNWDNIKVISAGTAASPKQKASPQAIEIMAEKNISLKEHQSKQLTKGLIDEADIILTMTTNHKKVVLDMAPEVENKVYTLKEYIYTLEKTDSILDQMNDIFQKIQQKREQFIFKNQKRLDDLKKKREGLIRDLDVITWEIKKIEDDFLDEIGEEQDKLVLLKSKLPDLDIVDPFGQPINVYRNSAKEIEECLEKFVEKGFNI</sequence>
<dbReference type="Proteomes" id="UP000295504">
    <property type="component" value="Unassembled WGS sequence"/>
</dbReference>
<dbReference type="SMART" id="SM00226">
    <property type="entry name" value="LMWPc"/>
    <property type="match status" value="1"/>
</dbReference>
<evidence type="ECO:0000313" key="6">
    <source>
        <dbReference type="EMBL" id="TCQ02773.1"/>
    </source>
</evidence>
<dbReference type="InterPro" id="IPR023485">
    <property type="entry name" value="Ptyr_pPase"/>
</dbReference>
<organism evidence="6 7">
    <name type="scientific">Serpentinicella alkaliphila</name>
    <dbReference type="NCBI Taxonomy" id="1734049"/>
    <lineage>
        <taxon>Bacteria</taxon>
        <taxon>Bacillati</taxon>
        <taxon>Bacillota</taxon>
        <taxon>Clostridia</taxon>
        <taxon>Peptostreptococcales</taxon>
        <taxon>Natronincolaceae</taxon>
        <taxon>Serpentinicella</taxon>
    </lineage>
</organism>
<feature type="domain" description="Phosphotyrosine protein phosphatase I" evidence="5">
    <location>
        <begin position="2"/>
        <end position="234"/>
    </location>
</feature>
<name>A0A4R2U500_9FIRM</name>
<proteinExistence type="inferred from homology"/>
<comment type="similarity">
    <text evidence="1">Belongs to the low molecular weight phosphotyrosine protein phosphatase family.</text>
</comment>
<dbReference type="CDD" id="cd16344">
    <property type="entry name" value="LMWPAP"/>
    <property type="match status" value="1"/>
</dbReference>
<dbReference type="AlphaFoldDB" id="A0A4R2U500"/>
<dbReference type="InterPro" id="IPR036196">
    <property type="entry name" value="Ptyr_pPase_sf"/>
</dbReference>
<dbReference type="OrthoDB" id="9784339at2"/>
<evidence type="ECO:0000256" key="1">
    <source>
        <dbReference type="ARBA" id="ARBA00011063"/>
    </source>
</evidence>
<dbReference type="InterPro" id="IPR050438">
    <property type="entry name" value="LMW_PTPase"/>
</dbReference>
<dbReference type="PANTHER" id="PTHR11717:SF31">
    <property type="entry name" value="LOW MOLECULAR WEIGHT PROTEIN-TYROSINE-PHOSPHATASE ETP-RELATED"/>
    <property type="match status" value="1"/>
</dbReference>
<evidence type="ECO:0000313" key="7">
    <source>
        <dbReference type="Proteomes" id="UP000295504"/>
    </source>
</evidence>
<dbReference type="SUPFAM" id="SSF52788">
    <property type="entry name" value="Phosphotyrosine protein phosphatases I"/>
    <property type="match status" value="1"/>
</dbReference>
<protein>
    <submittedName>
        <fullName evidence="6">Protein-tyrosine phosphatase</fullName>
    </submittedName>
</protein>
<dbReference type="PANTHER" id="PTHR11717">
    <property type="entry name" value="LOW MOLECULAR WEIGHT PROTEIN TYROSINE PHOSPHATASE"/>
    <property type="match status" value="1"/>
</dbReference>
<keyword evidence="7" id="KW-1185">Reference proteome</keyword>
<accession>A0A4R2U500</accession>
<gene>
    <name evidence="6" type="ORF">EDD79_101354</name>
</gene>
<evidence type="ECO:0000259" key="5">
    <source>
        <dbReference type="SMART" id="SM00226"/>
    </source>
</evidence>
<dbReference type="Gene3D" id="3.40.50.2300">
    <property type="match status" value="2"/>
</dbReference>
<evidence type="ECO:0000256" key="4">
    <source>
        <dbReference type="PIRSR" id="PIRSR617867-1"/>
    </source>
</evidence>
<dbReference type="Pfam" id="PF01451">
    <property type="entry name" value="LMWPc"/>
    <property type="match status" value="1"/>
</dbReference>
<keyword evidence="3" id="KW-0904">Protein phosphatase</keyword>
<keyword evidence="2" id="KW-0378">Hydrolase</keyword>
<evidence type="ECO:0000256" key="3">
    <source>
        <dbReference type="ARBA" id="ARBA00022912"/>
    </source>
</evidence>
<dbReference type="EMBL" id="SLYC01000013">
    <property type="protein sequence ID" value="TCQ02773.1"/>
    <property type="molecule type" value="Genomic_DNA"/>
</dbReference>
<evidence type="ECO:0000256" key="2">
    <source>
        <dbReference type="ARBA" id="ARBA00022801"/>
    </source>
</evidence>
<dbReference type="PRINTS" id="PR00719">
    <property type="entry name" value="LMWPTPASE"/>
</dbReference>
<dbReference type="GO" id="GO:0004725">
    <property type="term" value="F:protein tyrosine phosphatase activity"/>
    <property type="evidence" value="ECO:0007669"/>
    <property type="project" value="InterPro"/>
</dbReference>